<evidence type="ECO:0000256" key="1">
    <source>
        <dbReference type="SAM" id="MobiDB-lite"/>
    </source>
</evidence>
<reference evidence="2" key="1">
    <citation type="submission" date="2021-01" db="EMBL/GenBank/DDBJ databases">
        <authorList>
            <person name="Corre E."/>
            <person name="Pelletier E."/>
            <person name="Niang G."/>
            <person name="Scheremetjew M."/>
            <person name="Finn R."/>
            <person name="Kale V."/>
            <person name="Holt S."/>
            <person name="Cochrane G."/>
            <person name="Meng A."/>
            <person name="Brown T."/>
            <person name="Cohen L."/>
        </authorList>
    </citation>
    <scope>NUCLEOTIDE SEQUENCE</scope>
    <source>
        <strain evidence="2">10249 10 AB</strain>
    </source>
</reference>
<feature type="region of interest" description="Disordered" evidence="1">
    <location>
        <begin position="462"/>
        <end position="485"/>
    </location>
</feature>
<dbReference type="InterPro" id="IPR016024">
    <property type="entry name" value="ARM-type_fold"/>
</dbReference>
<dbReference type="AlphaFoldDB" id="A0A7S4EGF1"/>
<proteinExistence type="predicted"/>
<gene>
    <name evidence="2" type="ORF">PAUS00366_LOCUS5109</name>
</gene>
<name>A0A7S4EGF1_9STRA</name>
<dbReference type="SUPFAM" id="SSF48371">
    <property type="entry name" value="ARM repeat"/>
    <property type="match status" value="1"/>
</dbReference>
<evidence type="ECO:0000313" key="2">
    <source>
        <dbReference type="EMBL" id="CAE0712357.1"/>
    </source>
</evidence>
<protein>
    <submittedName>
        <fullName evidence="2">Uncharacterized protein</fullName>
    </submittedName>
</protein>
<dbReference type="Gene3D" id="1.25.10.10">
    <property type="entry name" value="Leucine-rich Repeat Variant"/>
    <property type="match status" value="1"/>
</dbReference>
<accession>A0A7S4EGF1</accession>
<dbReference type="EMBL" id="HBIX01006481">
    <property type="protein sequence ID" value="CAE0712357.1"/>
    <property type="molecule type" value="Transcribed_RNA"/>
</dbReference>
<dbReference type="InterPro" id="IPR011989">
    <property type="entry name" value="ARM-like"/>
</dbReference>
<sequence>MGKRIFPFYEASELQYYHSITCCDATTPIAISSLLIQRNWIKKPKSWRMISSSSVLASRRERGIKRSGRCTSIRTCSLHNFFVGFLIACISAGTLFPGSIPSCQGNDKSEIKTNSGSFDETATTDSAYDFAVLTIDDLDEGIADLRYGDQRLIRYNVPSEEAEERQEEFCSKHLETLFLMLSTRFNVTKGSVPLNIQTKVVQLLTLCSSEHPEFRQQIGSFNDSIVLRAILSMLEEGDPSIHAVVGEAIWILSFNNEHNHSFLTTNHAIAKIASTFVESTKDLESDEISDDDKAAYTLAIMWIAAALQNLAASYCATDSGHCWWEYGVEDNEEVGEEGGLYLNEESPLVIDGSGAAEFIAKFEGGELANILQMMVCAEPMTEEDEEFWPSVATIDSALNAASDSRLATWAAGGLLKNLSMYTGSRDVPQQSQECLCALMQSEDWLESSKAEDALFRLGIQEEDCGEYGDYDEEDHEDEEDESDEL</sequence>
<organism evidence="2">
    <name type="scientific">Pseudo-nitzschia australis</name>
    <dbReference type="NCBI Taxonomy" id="44445"/>
    <lineage>
        <taxon>Eukaryota</taxon>
        <taxon>Sar</taxon>
        <taxon>Stramenopiles</taxon>
        <taxon>Ochrophyta</taxon>
        <taxon>Bacillariophyta</taxon>
        <taxon>Bacillariophyceae</taxon>
        <taxon>Bacillariophycidae</taxon>
        <taxon>Bacillariales</taxon>
        <taxon>Bacillariaceae</taxon>
        <taxon>Pseudo-nitzschia</taxon>
    </lineage>
</organism>